<evidence type="ECO:0000256" key="7">
    <source>
        <dbReference type="PROSITE-ProRule" id="PRU01373"/>
    </source>
</evidence>
<dbReference type="HOGENOM" id="CLU_020360_2_0_5"/>
<feature type="active site" description="Proton donor/acceptor" evidence="7">
    <location>
        <position position="428"/>
    </location>
</feature>
<comment type="similarity">
    <text evidence="2">Belongs to the YkuD family.</text>
</comment>
<dbReference type="OrthoDB" id="9778545at2"/>
<dbReference type="InterPro" id="IPR045380">
    <property type="entry name" value="LD_TPept_scaffold_dom"/>
</dbReference>
<protein>
    <submittedName>
        <fullName evidence="10">ErfK/YbiS/YcfS/YnhG family protein</fullName>
    </submittedName>
</protein>
<dbReference type="Proteomes" id="UP000002033">
    <property type="component" value="Chromosome"/>
</dbReference>
<evidence type="ECO:0000313" key="11">
    <source>
        <dbReference type="Proteomes" id="UP000002033"/>
    </source>
</evidence>
<dbReference type="CDD" id="cd16913">
    <property type="entry name" value="YkuD_like"/>
    <property type="match status" value="1"/>
</dbReference>
<sequence precursor="true">MFWLLSVLSVSLPVTASRSFADDRSMAQSAICARTALGALDGFDSEDRPAVTAFYAARDCRPLWVDETGTTRAADLAIAEMRRADEWGLRSANFPFAALSRPKAEGRWTSDETADAELEITASVLRYAHQAQGGRIPNPEVQLSSYIDRQPSLSSAQDILAKISQSQEPDITLREWQPSADQFLKLKALLSDLRSKQSGEPQDLQIARRGSSLQSKSKSPEVATLKKRFGVASAQGEETVFDAALVAAVKTFQASAGLRADGFVGPATRAALAGGGPENNADRIAAVIANMEEWRWMPQELGATNVFVNIPAFSIRLTKDGAPVFEDRVVVGTADKQTPIFSKSMKTIVLRPEWNLPDSIKLTALLSGRSVEQQGYVVMRNGRTIDSTRVNWAKANLREYTIFQPSGDDNALGLVKFLFPNKHAVYLHDTPSRHLFNERVRLYSHGCVRVRNPQVFAQDLLDIDRGAAAFDVKRLVRKGPKDNNVTLETPIPVHVGYFTVWVGDDGQPQYFKDYYGHQKRITLALAGKWKQIDVGKDHLAEIDTSMLKQVRLRGEGRVKKGGDSFGAPMGVTNSFSSAGYKRYNDSVGDIIRMKLGF</sequence>
<dbReference type="InterPro" id="IPR036366">
    <property type="entry name" value="PGBDSf"/>
</dbReference>
<dbReference type="UniPathway" id="UPA00219"/>
<accession>D8JVK6</accession>
<dbReference type="PROSITE" id="PS52029">
    <property type="entry name" value="LD_TPASE"/>
    <property type="match status" value="1"/>
</dbReference>
<dbReference type="InterPro" id="IPR038063">
    <property type="entry name" value="Transpep_catalytic_dom"/>
</dbReference>
<dbReference type="Gene3D" id="2.40.440.10">
    <property type="entry name" value="L,D-transpeptidase catalytic domain-like"/>
    <property type="match status" value="1"/>
</dbReference>
<dbReference type="Pfam" id="PF03734">
    <property type="entry name" value="YkuD"/>
    <property type="match status" value="1"/>
</dbReference>
<dbReference type="GO" id="GO:0016740">
    <property type="term" value="F:transferase activity"/>
    <property type="evidence" value="ECO:0007669"/>
    <property type="project" value="UniProtKB-KW"/>
</dbReference>
<dbReference type="GO" id="GO:0008360">
    <property type="term" value="P:regulation of cell shape"/>
    <property type="evidence" value="ECO:0007669"/>
    <property type="project" value="UniProtKB-UniRule"/>
</dbReference>
<keyword evidence="3" id="KW-0808">Transferase</keyword>
<dbReference type="Pfam" id="PF20142">
    <property type="entry name" value="Scaffold"/>
    <property type="match status" value="1"/>
</dbReference>
<feature type="domain" description="L,D-TPase catalytic" evidence="9">
    <location>
        <begin position="304"/>
        <end position="475"/>
    </location>
</feature>
<dbReference type="PANTHER" id="PTHR41533:SF2">
    <property type="entry name" value="BLR7131 PROTEIN"/>
    <property type="match status" value="1"/>
</dbReference>
<feature type="active site" description="Nucleophile" evidence="7">
    <location>
        <position position="447"/>
    </location>
</feature>
<evidence type="ECO:0000256" key="4">
    <source>
        <dbReference type="ARBA" id="ARBA00022960"/>
    </source>
</evidence>
<evidence type="ECO:0000256" key="2">
    <source>
        <dbReference type="ARBA" id="ARBA00005992"/>
    </source>
</evidence>
<evidence type="ECO:0000256" key="5">
    <source>
        <dbReference type="ARBA" id="ARBA00022984"/>
    </source>
</evidence>
<reference evidence="11" key="1">
    <citation type="journal article" date="2011" name="J. Bacteriol.">
        <title>Genome sequences of eight morphologically diverse alphaproteobacteria.</title>
        <authorList>
            <consortium name="US DOE Joint Genome Institute"/>
            <person name="Brown P.J."/>
            <person name="Kysela D.T."/>
            <person name="Buechlein A."/>
            <person name="Hemmerich C."/>
            <person name="Brun Y.V."/>
        </authorList>
    </citation>
    <scope>NUCLEOTIDE SEQUENCE [LARGE SCALE GENOMIC DNA]</scope>
    <source>
        <strain evidence="11">ATCC 51888 / DSM 1869 / NCIB 11706 / TK 0415</strain>
    </source>
</reference>
<dbReference type="Pfam" id="PF01471">
    <property type="entry name" value="PG_binding_1"/>
    <property type="match status" value="1"/>
</dbReference>
<dbReference type="eggNOG" id="COG2989">
    <property type="taxonomic scope" value="Bacteria"/>
</dbReference>
<name>D8JVK6_HYPDA</name>
<dbReference type="SUPFAM" id="SSF141523">
    <property type="entry name" value="L,D-transpeptidase catalytic domain-like"/>
    <property type="match status" value="1"/>
</dbReference>
<keyword evidence="11" id="KW-1185">Reference proteome</keyword>
<dbReference type="PANTHER" id="PTHR41533">
    <property type="entry name" value="L,D-TRANSPEPTIDASE HI_1667-RELATED"/>
    <property type="match status" value="1"/>
</dbReference>
<keyword evidence="4 7" id="KW-0133">Cell shape</keyword>
<gene>
    <name evidence="10" type="ordered locus">Hden_1081</name>
</gene>
<dbReference type="STRING" id="582899.Hden_1081"/>
<proteinExistence type="inferred from homology"/>
<evidence type="ECO:0000259" key="9">
    <source>
        <dbReference type="PROSITE" id="PS52029"/>
    </source>
</evidence>
<evidence type="ECO:0000313" key="10">
    <source>
        <dbReference type="EMBL" id="ADJ22895.1"/>
    </source>
</evidence>
<evidence type="ECO:0000256" key="6">
    <source>
        <dbReference type="ARBA" id="ARBA00023316"/>
    </source>
</evidence>
<dbReference type="InterPro" id="IPR002477">
    <property type="entry name" value="Peptidoglycan-bd-like"/>
</dbReference>
<organism evidence="10 11">
    <name type="scientific">Hyphomicrobium denitrificans (strain ATCC 51888 / DSM 1869 / NCIMB 11706 / TK 0415)</name>
    <dbReference type="NCBI Taxonomy" id="582899"/>
    <lineage>
        <taxon>Bacteria</taxon>
        <taxon>Pseudomonadati</taxon>
        <taxon>Pseudomonadota</taxon>
        <taxon>Alphaproteobacteria</taxon>
        <taxon>Hyphomicrobiales</taxon>
        <taxon>Hyphomicrobiaceae</taxon>
        <taxon>Hyphomicrobium</taxon>
    </lineage>
</organism>
<evidence type="ECO:0000256" key="1">
    <source>
        <dbReference type="ARBA" id="ARBA00004752"/>
    </source>
</evidence>
<dbReference type="AlphaFoldDB" id="D8JVK6"/>
<dbReference type="GO" id="GO:0004180">
    <property type="term" value="F:carboxypeptidase activity"/>
    <property type="evidence" value="ECO:0007669"/>
    <property type="project" value="UniProtKB-ARBA"/>
</dbReference>
<dbReference type="SUPFAM" id="SSF47090">
    <property type="entry name" value="PGBD-like"/>
    <property type="match status" value="1"/>
</dbReference>
<dbReference type="KEGG" id="hdn:Hden_1081"/>
<evidence type="ECO:0000256" key="8">
    <source>
        <dbReference type="SAM" id="MobiDB-lite"/>
    </source>
</evidence>
<keyword evidence="5 7" id="KW-0573">Peptidoglycan synthesis</keyword>
<dbReference type="GO" id="GO:0009252">
    <property type="term" value="P:peptidoglycan biosynthetic process"/>
    <property type="evidence" value="ECO:0007669"/>
    <property type="project" value="UniProtKB-UniPathway"/>
</dbReference>
<keyword evidence="6 7" id="KW-0961">Cell wall biogenesis/degradation</keyword>
<dbReference type="GO" id="GO:0071555">
    <property type="term" value="P:cell wall organization"/>
    <property type="evidence" value="ECO:0007669"/>
    <property type="project" value="UniProtKB-UniRule"/>
</dbReference>
<evidence type="ECO:0000256" key="3">
    <source>
        <dbReference type="ARBA" id="ARBA00022679"/>
    </source>
</evidence>
<feature type="region of interest" description="Disordered" evidence="8">
    <location>
        <begin position="199"/>
        <end position="219"/>
    </location>
</feature>
<dbReference type="InterPro" id="IPR052905">
    <property type="entry name" value="LD-transpeptidase_YkuD-like"/>
</dbReference>
<dbReference type="Gene3D" id="1.10.101.10">
    <property type="entry name" value="PGBD-like superfamily/PGBD"/>
    <property type="match status" value="1"/>
</dbReference>
<dbReference type="InterPro" id="IPR036365">
    <property type="entry name" value="PGBD-like_sf"/>
</dbReference>
<comment type="pathway">
    <text evidence="1 7">Cell wall biogenesis; peptidoglycan biosynthesis.</text>
</comment>
<dbReference type="InterPro" id="IPR005490">
    <property type="entry name" value="LD_TPept_cat_dom"/>
</dbReference>
<dbReference type="EMBL" id="CP002083">
    <property type="protein sequence ID" value="ADJ22895.1"/>
    <property type="molecule type" value="Genomic_DNA"/>
</dbReference>